<organism evidence="3 4">
    <name type="scientific">Aspergillus tanneri</name>
    <dbReference type="NCBI Taxonomy" id="1220188"/>
    <lineage>
        <taxon>Eukaryota</taxon>
        <taxon>Fungi</taxon>
        <taxon>Dikarya</taxon>
        <taxon>Ascomycota</taxon>
        <taxon>Pezizomycotina</taxon>
        <taxon>Eurotiomycetes</taxon>
        <taxon>Eurotiomycetidae</taxon>
        <taxon>Eurotiales</taxon>
        <taxon>Aspergillaceae</taxon>
        <taxon>Aspergillus</taxon>
        <taxon>Aspergillus subgen. Circumdati</taxon>
    </lineage>
</organism>
<evidence type="ECO:0008006" key="5">
    <source>
        <dbReference type="Google" id="ProtNLM"/>
    </source>
</evidence>
<feature type="transmembrane region" description="Helical" evidence="2">
    <location>
        <begin position="48"/>
        <end position="68"/>
    </location>
</feature>
<evidence type="ECO:0000256" key="2">
    <source>
        <dbReference type="SAM" id="Phobius"/>
    </source>
</evidence>
<dbReference type="PANTHER" id="PTHR33365:SF14">
    <property type="entry name" value="TAT PATHWAY SIGNAL SEQUENCE"/>
    <property type="match status" value="1"/>
</dbReference>
<keyword evidence="2" id="KW-0812">Transmembrane</keyword>
<dbReference type="PANTHER" id="PTHR33365">
    <property type="entry name" value="YALI0B05434P"/>
    <property type="match status" value="1"/>
</dbReference>
<evidence type="ECO:0000313" key="3">
    <source>
        <dbReference type="EMBL" id="KAA8651970.1"/>
    </source>
</evidence>
<dbReference type="GO" id="GO:0043386">
    <property type="term" value="P:mycotoxin biosynthetic process"/>
    <property type="evidence" value="ECO:0007669"/>
    <property type="project" value="InterPro"/>
</dbReference>
<evidence type="ECO:0000313" key="4">
    <source>
        <dbReference type="Proteomes" id="UP000324241"/>
    </source>
</evidence>
<reference evidence="3 4" key="1">
    <citation type="submission" date="2019-08" db="EMBL/GenBank/DDBJ databases">
        <title>The genome sequence of a newly discovered highly antifungal drug resistant Aspergillus species, Aspergillus tanneri NIH 1004.</title>
        <authorList>
            <person name="Mounaud S."/>
            <person name="Singh I."/>
            <person name="Joardar V."/>
            <person name="Pakala S."/>
            <person name="Pakala S."/>
            <person name="Venepally P."/>
            <person name="Chung J.K."/>
            <person name="Losada L."/>
            <person name="Nierman W.C."/>
        </authorList>
    </citation>
    <scope>NUCLEOTIDE SEQUENCE [LARGE SCALE GENOMIC DNA]</scope>
    <source>
        <strain evidence="3 4">NIH1004</strain>
    </source>
</reference>
<dbReference type="Proteomes" id="UP000324241">
    <property type="component" value="Unassembled WGS sequence"/>
</dbReference>
<gene>
    <name evidence="3" type="ORF">ATNIH1004_000870</name>
</gene>
<accession>A0A5M9N2T3</accession>
<dbReference type="RefSeq" id="XP_033431331.1">
    <property type="nucleotide sequence ID" value="XM_033565574.1"/>
</dbReference>
<dbReference type="Pfam" id="PF11807">
    <property type="entry name" value="UstYa"/>
    <property type="match status" value="1"/>
</dbReference>
<proteinExistence type="inferred from homology"/>
<dbReference type="InterPro" id="IPR021765">
    <property type="entry name" value="UstYa-like"/>
</dbReference>
<dbReference type="AlphaFoldDB" id="A0A5M9N2T3"/>
<comment type="similarity">
    <text evidence="1">Belongs to the ustYa family.</text>
</comment>
<dbReference type="GeneID" id="54323572"/>
<comment type="caution">
    <text evidence="3">The sequence shown here is derived from an EMBL/GenBank/DDBJ whole genome shotgun (WGS) entry which is preliminary data.</text>
</comment>
<keyword evidence="2" id="KW-1133">Transmembrane helix</keyword>
<protein>
    <recommendedName>
        <fullName evidence="5">Tat pathway signal sequence</fullName>
    </recommendedName>
</protein>
<dbReference type="OrthoDB" id="3687641at2759"/>
<evidence type="ECO:0000256" key="1">
    <source>
        <dbReference type="ARBA" id="ARBA00035112"/>
    </source>
</evidence>
<dbReference type="EMBL" id="QUQM01000002">
    <property type="protein sequence ID" value="KAA8651970.1"/>
    <property type="molecule type" value="Genomic_DNA"/>
</dbReference>
<keyword evidence="2" id="KW-0472">Membrane</keyword>
<sequence>MRLQSIYQHLDAKEDVDAEESEPLHPARPAERATTICGIHIFSVPGGFVLFNLILFCCSLLMLLWSILHVQRLSYNVDNSLLKKTSSYSPILDKFPISLQEVQTHGAFFAEDPPSIFQLPPSPEVDAAWDRISDTHAIALTREEILKMGRDPAEHWRFPLEYGYGDDAYMGLLDVFHHLHCLNAMRQAAHPEYYFDHNHTHAQLDARSQPGKVHFTRRGHDLHCQYILLQFILCHADVGVITFNKVEGVRGPMADFSIDHKCRDFDQILQWKLDHQVNVTDEQWALINRIPEGIRELPGEGRSRPFGL</sequence>
<dbReference type="VEuPathDB" id="FungiDB:EYZ11_001742"/>
<name>A0A5M9N2T3_9EURO</name>